<dbReference type="InterPro" id="IPR016163">
    <property type="entry name" value="Ald_DH_C"/>
</dbReference>
<accession>A0AAP0BW78</accession>
<dbReference type="Pfam" id="PF00171">
    <property type="entry name" value="Aldedh"/>
    <property type="match status" value="2"/>
</dbReference>
<evidence type="ECO:0000256" key="4">
    <source>
        <dbReference type="ARBA" id="ARBA00049194"/>
    </source>
</evidence>
<evidence type="ECO:0000313" key="7">
    <source>
        <dbReference type="EMBL" id="KAK8951720.1"/>
    </source>
</evidence>
<dbReference type="SUPFAM" id="SSF53720">
    <property type="entry name" value="ALDH-like"/>
    <property type="match status" value="1"/>
</dbReference>
<dbReference type="FunFam" id="3.40.309.10:FF:000003">
    <property type="entry name" value="Aldehyde dehydrogenase"/>
    <property type="match status" value="1"/>
</dbReference>
<dbReference type="PIRSF" id="PIRSF036492">
    <property type="entry name" value="ALDH"/>
    <property type="match status" value="1"/>
</dbReference>
<evidence type="ECO:0000256" key="5">
    <source>
        <dbReference type="PIRNR" id="PIRNR036492"/>
    </source>
</evidence>
<dbReference type="FunFam" id="3.40.605.10:FF:000004">
    <property type="entry name" value="Aldehyde dehydrogenase"/>
    <property type="match status" value="1"/>
</dbReference>
<feature type="domain" description="Aldehyde dehydrogenase" evidence="6">
    <location>
        <begin position="54"/>
        <end position="199"/>
    </location>
</feature>
<evidence type="ECO:0000256" key="2">
    <source>
        <dbReference type="ARBA" id="ARBA00023002"/>
    </source>
</evidence>
<evidence type="ECO:0000256" key="3">
    <source>
        <dbReference type="ARBA" id="ARBA00023027"/>
    </source>
</evidence>
<gene>
    <name evidence="7" type="primary">ALDH3H1</name>
    <name evidence="7" type="ORF">KSP39_PZI003526</name>
</gene>
<dbReference type="PANTHER" id="PTHR43570:SF16">
    <property type="entry name" value="ALDEHYDE DEHYDROGENASE TYPE III, ISOFORM Q"/>
    <property type="match status" value="1"/>
</dbReference>
<protein>
    <recommendedName>
        <fullName evidence="5">Aldehyde dehydrogenase</fullName>
    </recommendedName>
</protein>
<keyword evidence="3" id="KW-0520">NAD</keyword>
<dbReference type="GO" id="GO:0005737">
    <property type="term" value="C:cytoplasm"/>
    <property type="evidence" value="ECO:0007669"/>
    <property type="project" value="TreeGrafter"/>
</dbReference>
<comment type="caution">
    <text evidence="7">The sequence shown here is derived from an EMBL/GenBank/DDBJ whole genome shotgun (WGS) entry which is preliminary data.</text>
</comment>
<dbReference type="Gene3D" id="3.40.605.10">
    <property type="entry name" value="Aldehyde Dehydrogenase, Chain A, domain 1"/>
    <property type="match status" value="2"/>
</dbReference>
<comment type="similarity">
    <text evidence="1 5">Belongs to the aldehyde dehydrogenase family.</text>
</comment>
<keyword evidence="2 5" id="KW-0560">Oxidoreductase</keyword>
<organism evidence="7 8">
    <name type="scientific">Platanthera zijinensis</name>
    <dbReference type="NCBI Taxonomy" id="2320716"/>
    <lineage>
        <taxon>Eukaryota</taxon>
        <taxon>Viridiplantae</taxon>
        <taxon>Streptophyta</taxon>
        <taxon>Embryophyta</taxon>
        <taxon>Tracheophyta</taxon>
        <taxon>Spermatophyta</taxon>
        <taxon>Magnoliopsida</taxon>
        <taxon>Liliopsida</taxon>
        <taxon>Asparagales</taxon>
        <taxon>Orchidaceae</taxon>
        <taxon>Orchidoideae</taxon>
        <taxon>Orchideae</taxon>
        <taxon>Orchidinae</taxon>
        <taxon>Platanthera</taxon>
    </lineage>
</organism>
<dbReference type="InterPro" id="IPR016161">
    <property type="entry name" value="Ald_DH/histidinol_DH"/>
</dbReference>
<proteinExistence type="inferred from homology"/>
<dbReference type="GO" id="GO:0009737">
    <property type="term" value="P:response to abscisic acid"/>
    <property type="evidence" value="ECO:0007669"/>
    <property type="project" value="UniProtKB-ARBA"/>
</dbReference>
<sequence length="477" mass="52134">MFAMTTVRNHCVHNLHRRAKRIIISLAKSACTLALKELQNWMKPEKVSSMLTAFPSSAEIVPEPLGLVLVISAWNYPFLLAIDPVIGAIAAGNAVVLKPSEIAPSTSAMLAGALPNYVDSSCIKVVEGSVPETTALLEQRWDKILYTGNAKIGRIIMNAAAKHLTPVVLELGGKCPVVVDSDVDLNVTSKRIVVGKWGSNNGFVWGSGGGGKNSILTATALFRLFGCEASARKVFWGPFERPVQLGFLKTDFSAFMFSSKVDALKVSLKSFYGENPMESGDLSRIVNSNHFARIVRLLNDEKLSGKIKHGGEKDEKLLKIEPTVLVDVPEDSLIMQEEIFGPLLPIVTVDNIEDCFDMINSKPKPLAAYLFTKNKKLEEKFVKDVSAGGLLINDTVMHFANPKLPFGGVGESGMGAYHGKHSFDAFSHKKAVLRRSFVGEVSARYPPYTPQKQKFLKALFTGNIVGLVLSIFQWPRS</sequence>
<dbReference type="GO" id="GO:0004029">
    <property type="term" value="F:aldehyde dehydrogenase (NAD+) activity"/>
    <property type="evidence" value="ECO:0007669"/>
    <property type="project" value="UniProtKB-EC"/>
</dbReference>
<dbReference type="InterPro" id="IPR012394">
    <property type="entry name" value="Aldehyde_DH_NAD(P)"/>
</dbReference>
<name>A0AAP0BW78_9ASPA</name>
<dbReference type="InterPro" id="IPR016162">
    <property type="entry name" value="Ald_DH_N"/>
</dbReference>
<dbReference type="AlphaFoldDB" id="A0AAP0BW78"/>
<dbReference type="EMBL" id="JBBWWQ010000003">
    <property type="protein sequence ID" value="KAK8951720.1"/>
    <property type="molecule type" value="Genomic_DNA"/>
</dbReference>
<keyword evidence="8" id="KW-1185">Reference proteome</keyword>
<dbReference type="Proteomes" id="UP001418222">
    <property type="component" value="Unassembled WGS sequence"/>
</dbReference>
<evidence type="ECO:0000259" key="6">
    <source>
        <dbReference type="Pfam" id="PF00171"/>
    </source>
</evidence>
<evidence type="ECO:0000313" key="8">
    <source>
        <dbReference type="Proteomes" id="UP001418222"/>
    </source>
</evidence>
<dbReference type="InterPro" id="IPR015590">
    <property type="entry name" value="Aldehyde_DH_dom"/>
</dbReference>
<dbReference type="PANTHER" id="PTHR43570">
    <property type="entry name" value="ALDEHYDE DEHYDROGENASE"/>
    <property type="match status" value="1"/>
</dbReference>
<comment type="catalytic activity">
    <reaction evidence="4">
        <text>an aldehyde + NAD(+) + H2O = a carboxylate + NADH + 2 H(+)</text>
        <dbReference type="Rhea" id="RHEA:16185"/>
        <dbReference type="ChEBI" id="CHEBI:15377"/>
        <dbReference type="ChEBI" id="CHEBI:15378"/>
        <dbReference type="ChEBI" id="CHEBI:17478"/>
        <dbReference type="ChEBI" id="CHEBI:29067"/>
        <dbReference type="ChEBI" id="CHEBI:57540"/>
        <dbReference type="ChEBI" id="CHEBI:57945"/>
        <dbReference type="EC" id="1.2.1.3"/>
    </reaction>
</comment>
<feature type="domain" description="Aldehyde dehydrogenase" evidence="6">
    <location>
        <begin position="261"/>
        <end position="432"/>
    </location>
</feature>
<dbReference type="GO" id="GO:0006081">
    <property type="term" value="P:aldehyde metabolic process"/>
    <property type="evidence" value="ECO:0007669"/>
    <property type="project" value="InterPro"/>
</dbReference>
<reference evidence="7 8" key="1">
    <citation type="journal article" date="2022" name="Nat. Plants">
        <title>Genomes of leafy and leafless Platanthera orchids illuminate the evolution of mycoheterotrophy.</title>
        <authorList>
            <person name="Li M.H."/>
            <person name="Liu K.W."/>
            <person name="Li Z."/>
            <person name="Lu H.C."/>
            <person name="Ye Q.L."/>
            <person name="Zhang D."/>
            <person name="Wang J.Y."/>
            <person name="Li Y.F."/>
            <person name="Zhong Z.M."/>
            <person name="Liu X."/>
            <person name="Yu X."/>
            <person name="Liu D.K."/>
            <person name="Tu X.D."/>
            <person name="Liu B."/>
            <person name="Hao Y."/>
            <person name="Liao X.Y."/>
            <person name="Jiang Y.T."/>
            <person name="Sun W.H."/>
            <person name="Chen J."/>
            <person name="Chen Y.Q."/>
            <person name="Ai Y."/>
            <person name="Zhai J.W."/>
            <person name="Wu S.S."/>
            <person name="Zhou Z."/>
            <person name="Hsiao Y.Y."/>
            <person name="Wu W.L."/>
            <person name="Chen Y.Y."/>
            <person name="Lin Y.F."/>
            <person name="Hsu J.L."/>
            <person name="Li C.Y."/>
            <person name="Wang Z.W."/>
            <person name="Zhao X."/>
            <person name="Zhong W.Y."/>
            <person name="Ma X.K."/>
            <person name="Ma L."/>
            <person name="Huang J."/>
            <person name="Chen G.Z."/>
            <person name="Huang M.Z."/>
            <person name="Huang L."/>
            <person name="Peng D.H."/>
            <person name="Luo Y.B."/>
            <person name="Zou S.Q."/>
            <person name="Chen S.P."/>
            <person name="Lan S."/>
            <person name="Tsai W.C."/>
            <person name="Van de Peer Y."/>
            <person name="Liu Z.J."/>
        </authorList>
    </citation>
    <scope>NUCLEOTIDE SEQUENCE [LARGE SCALE GENOMIC DNA]</scope>
    <source>
        <strain evidence="7">Lor287</strain>
    </source>
</reference>
<evidence type="ECO:0000256" key="1">
    <source>
        <dbReference type="ARBA" id="ARBA00009986"/>
    </source>
</evidence>
<dbReference type="Gene3D" id="3.40.309.10">
    <property type="entry name" value="Aldehyde Dehydrogenase, Chain A, domain 2"/>
    <property type="match status" value="2"/>
</dbReference>